<proteinExistence type="predicted"/>
<protein>
    <recommendedName>
        <fullName evidence="2">TraG P-loop domain-containing protein</fullName>
    </recommendedName>
</protein>
<comment type="caution">
    <text evidence="1">The sequence shown here is derived from an EMBL/GenBank/DDBJ whole genome shotgun (WGS) entry which is preliminary data.</text>
</comment>
<organism evidence="1">
    <name type="scientific">marine sediment metagenome</name>
    <dbReference type="NCBI Taxonomy" id="412755"/>
    <lineage>
        <taxon>unclassified sequences</taxon>
        <taxon>metagenomes</taxon>
        <taxon>ecological metagenomes</taxon>
    </lineage>
</organism>
<dbReference type="InterPro" id="IPR027417">
    <property type="entry name" value="P-loop_NTPase"/>
</dbReference>
<dbReference type="EMBL" id="BARV01027225">
    <property type="protein sequence ID" value="GAI34899.1"/>
    <property type="molecule type" value="Genomic_DNA"/>
</dbReference>
<evidence type="ECO:0000313" key="1">
    <source>
        <dbReference type="EMBL" id="GAI34899.1"/>
    </source>
</evidence>
<dbReference type="Gene3D" id="3.40.50.300">
    <property type="entry name" value="P-loop containing nucleotide triphosphate hydrolases"/>
    <property type="match status" value="1"/>
</dbReference>
<gene>
    <name evidence="1" type="ORF">S06H3_43844</name>
</gene>
<sequence length="48" mass="5461">MQTEDGASFLYGLVKRARKYWLGVTTITQDVSDFMRSDYGQPIINNSS</sequence>
<reference evidence="1" key="1">
    <citation type="journal article" date="2014" name="Front. Microbiol.">
        <title>High frequency of phylogenetically diverse reductive dehalogenase-homologous genes in deep subseafloor sedimentary metagenomes.</title>
        <authorList>
            <person name="Kawai M."/>
            <person name="Futagami T."/>
            <person name="Toyoda A."/>
            <person name="Takaki Y."/>
            <person name="Nishi S."/>
            <person name="Hori S."/>
            <person name="Arai W."/>
            <person name="Tsubouchi T."/>
            <person name="Morono Y."/>
            <person name="Uchiyama I."/>
            <person name="Ito T."/>
            <person name="Fujiyama A."/>
            <person name="Inagaki F."/>
            <person name="Takami H."/>
        </authorList>
    </citation>
    <scope>NUCLEOTIDE SEQUENCE</scope>
    <source>
        <strain evidence="1">Expedition CK06-06</strain>
    </source>
</reference>
<accession>X1PVG3</accession>
<evidence type="ECO:0008006" key="2">
    <source>
        <dbReference type="Google" id="ProtNLM"/>
    </source>
</evidence>
<dbReference type="AlphaFoldDB" id="X1PVG3"/>
<name>X1PVG3_9ZZZZ</name>
<feature type="non-terminal residue" evidence="1">
    <location>
        <position position="48"/>
    </location>
</feature>